<keyword evidence="2" id="KW-0812">Transmembrane</keyword>
<keyword evidence="2" id="KW-0472">Membrane</keyword>
<accession>A0A7X9YHX5</accession>
<evidence type="ECO:0000313" key="3">
    <source>
        <dbReference type="EMBL" id="NMF50296.1"/>
    </source>
</evidence>
<name>A0A7X9YHX5_9GAMM</name>
<dbReference type="RefSeq" id="WP_170072961.1">
    <property type="nucleotide sequence ID" value="NZ_JABBCX010000017.1"/>
</dbReference>
<dbReference type="Proteomes" id="UP000519126">
    <property type="component" value="Unassembled WGS sequence"/>
</dbReference>
<dbReference type="AlphaFoldDB" id="A0A7X9YHX5"/>
<feature type="region of interest" description="Disordered" evidence="1">
    <location>
        <begin position="280"/>
        <end position="301"/>
    </location>
</feature>
<feature type="transmembrane region" description="Helical" evidence="2">
    <location>
        <begin position="36"/>
        <end position="60"/>
    </location>
</feature>
<evidence type="ECO:0000256" key="2">
    <source>
        <dbReference type="SAM" id="Phobius"/>
    </source>
</evidence>
<reference evidence="3 4" key="1">
    <citation type="submission" date="2020-04" db="EMBL/GenBank/DDBJ databases">
        <title>Genome Sequencing and Assembley of Pseudoalteromonas artica.</title>
        <authorList>
            <person name="Akerly B."/>
            <person name="Cook G."/>
        </authorList>
    </citation>
    <scope>NUCLEOTIDE SEQUENCE [LARGE SCALE GENOMIC DNA]</scope>
    <source>
        <strain evidence="3 4">NEC-BIFX-0059</strain>
    </source>
</reference>
<protein>
    <submittedName>
        <fullName evidence="3">Uncharacterized protein</fullName>
    </submittedName>
</protein>
<evidence type="ECO:0000256" key="1">
    <source>
        <dbReference type="SAM" id="MobiDB-lite"/>
    </source>
</evidence>
<evidence type="ECO:0000313" key="4">
    <source>
        <dbReference type="Proteomes" id="UP000519126"/>
    </source>
</evidence>
<comment type="caution">
    <text evidence="3">The sequence shown here is derived from an EMBL/GenBank/DDBJ whole genome shotgun (WGS) entry which is preliminary data.</text>
</comment>
<dbReference type="EMBL" id="JABBCX010000017">
    <property type="protein sequence ID" value="NMF50296.1"/>
    <property type="molecule type" value="Genomic_DNA"/>
</dbReference>
<sequence>MIKPTILLVLLMSVTGYIFCKNFHVTTLKFSKSSGYHTFLNSASFGGGLFVFSFIVFWLLTLWSNAGLWHLSITSILIQVVKDVLPHMYVPLFYIHIIQISIIALLFAILLPKFLIWYPAWLSDKSESLIRRYTYKKIANTDDSPEFTSITFKSWETGLPVAFTMSNGKVYIGVIIEGANHINDIIVLPLKSGYRCKDEQRLELVTHYQPVFTELKEARIKLESKLKAENEAYPKPKSDSKKVPKSTPNKDLEKFYITLPIREIIHANLHDFERRDLFQKHETPKKTKGIRDKIQALKKPR</sequence>
<gene>
    <name evidence="3" type="ORF">HHL01_19320</name>
</gene>
<feature type="transmembrane region" description="Helical" evidence="2">
    <location>
        <begin position="91"/>
        <end position="111"/>
    </location>
</feature>
<keyword evidence="2" id="KW-1133">Transmembrane helix</keyword>
<organism evidence="3 4">
    <name type="scientific">Pseudoalteromonas arctica</name>
    <dbReference type="NCBI Taxonomy" id="394751"/>
    <lineage>
        <taxon>Bacteria</taxon>
        <taxon>Pseudomonadati</taxon>
        <taxon>Pseudomonadota</taxon>
        <taxon>Gammaproteobacteria</taxon>
        <taxon>Alteromonadales</taxon>
        <taxon>Pseudoalteromonadaceae</taxon>
        <taxon>Pseudoalteromonas</taxon>
    </lineage>
</organism>
<proteinExistence type="predicted"/>
<feature type="compositionally biased region" description="Basic and acidic residues" evidence="1">
    <location>
        <begin position="280"/>
        <end position="295"/>
    </location>
</feature>